<reference evidence="2" key="1">
    <citation type="journal article" date="2019" name="Int. J. Syst. Evol. Microbiol.">
        <title>The Global Catalogue of Microorganisms (GCM) 10K type strain sequencing project: providing services to taxonomists for standard genome sequencing and annotation.</title>
        <authorList>
            <consortium name="The Broad Institute Genomics Platform"/>
            <consortium name="The Broad Institute Genome Sequencing Center for Infectious Disease"/>
            <person name="Wu L."/>
            <person name="Ma J."/>
        </authorList>
    </citation>
    <scope>NUCLEOTIDE SEQUENCE [LARGE SCALE GENOMIC DNA]</scope>
    <source>
        <strain evidence="2">CGMCC 4.7638</strain>
    </source>
</reference>
<protein>
    <submittedName>
        <fullName evidence="1">Imm7 family immunity protein</fullName>
    </submittedName>
</protein>
<proteinExistence type="predicted"/>
<evidence type="ECO:0000313" key="1">
    <source>
        <dbReference type="EMBL" id="MFD2481363.1"/>
    </source>
</evidence>
<keyword evidence="2" id="KW-1185">Reference proteome</keyword>
<evidence type="ECO:0000313" key="2">
    <source>
        <dbReference type="Proteomes" id="UP001597542"/>
    </source>
</evidence>
<gene>
    <name evidence="1" type="ORF">ACFSUT_13850</name>
</gene>
<dbReference type="Pfam" id="PF15585">
    <property type="entry name" value="Imm7"/>
    <property type="match status" value="1"/>
</dbReference>
<name>A0ABW5HX29_9PSEU</name>
<organism evidence="1 2">
    <name type="scientific">Amycolatopsis albidoflavus</name>
    <dbReference type="NCBI Taxonomy" id="102226"/>
    <lineage>
        <taxon>Bacteria</taxon>
        <taxon>Bacillati</taxon>
        <taxon>Actinomycetota</taxon>
        <taxon>Actinomycetes</taxon>
        <taxon>Pseudonocardiales</taxon>
        <taxon>Pseudonocardiaceae</taxon>
        <taxon>Amycolatopsis</taxon>
    </lineage>
</organism>
<comment type="caution">
    <text evidence="1">The sequence shown here is derived from an EMBL/GenBank/DDBJ whole genome shotgun (WGS) entry which is preliminary data.</text>
</comment>
<dbReference type="InterPro" id="IPR028965">
    <property type="entry name" value="Imm7"/>
</dbReference>
<dbReference type="EMBL" id="JBHUKQ010000010">
    <property type="protein sequence ID" value="MFD2481363.1"/>
    <property type="molecule type" value="Genomic_DNA"/>
</dbReference>
<dbReference type="RefSeq" id="WP_344274030.1">
    <property type="nucleotide sequence ID" value="NZ_BAAAHV010000011.1"/>
</dbReference>
<sequence>MYKFHGWFDLAESPGEPEWGEEKFDELIEDVRERVDAVDWMSGEARLKVFNGMFVLWVNGMPNHTGVHRAELDELLGYIARVLPGSHGILYEWDEESSEWPWPYGYRVRVMARGEITVRTDPFLSPLQPVVEDP</sequence>
<dbReference type="Proteomes" id="UP001597542">
    <property type="component" value="Unassembled WGS sequence"/>
</dbReference>
<accession>A0ABW5HX29</accession>